<reference evidence="1" key="1">
    <citation type="journal article" date="2017" name="Science">
        <title>Giant viruses with an expanded complement of translation system components.</title>
        <authorList>
            <person name="Schulz F."/>
            <person name="Yutin N."/>
            <person name="Ivanova N.N."/>
            <person name="Ortega D.R."/>
            <person name="Lee T.K."/>
            <person name="Vierheilig J."/>
            <person name="Daims H."/>
            <person name="Horn M."/>
            <person name="Wagner M."/>
            <person name="Jensen G.J."/>
            <person name="Kyrpides N.C."/>
            <person name="Koonin E.V."/>
            <person name="Woyke T."/>
        </authorList>
    </citation>
    <scope>NUCLEOTIDE SEQUENCE</scope>
    <source>
        <strain evidence="1">HKV1</strain>
    </source>
</reference>
<proteinExistence type="predicted"/>
<protein>
    <submittedName>
        <fullName evidence="1">Uncharacterized protein</fullName>
    </submittedName>
</protein>
<accession>A0A1V0SGH7</accession>
<organism evidence="1">
    <name type="scientific">Hokovirus HKV1</name>
    <dbReference type="NCBI Taxonomy" id="1977638"/>
    <lineage>
        <taxon>Viruses</taxon>
        <taxon>Varidnaviria</taxon>
        <taxon>Bamfordvirae</taxon>
        <taxon>Nucleocytoviricota</taxon>
        <taxon>Megaviricetes</taxon>
        <taxon>Imitervirales</taxon>
        <taxon>Mimiviridae</taxon>
        <taxon>Klosneuvirinae</taxon>
        <taxon>Hokovirus</taxon>
    </lineage>
</organism>
<dbReference type="EMBL" id="KY684105">
    <property type="protein sequence ID" value="ARF10813.1"/>
    <property type="molecule type" value="Genomic_DNA"/>
</dbReference>
<gene>
    <name evidence="1" type="ORF">Hokovirus_3_86</name>
</gene>
<name>A0A1V0SGH7_9VIRU</name>
<sequence>MRKACPSFANGEFNNNNIQGSYIELNGLQGLSKTNNYGMNNYDRTFTPNKTLLDPINTTNKGELLHNNVNTDVLNENTIEYRINIDSYDRNINNYPSPFDFVVNFTNGNIKDSANIGLTLNNIQYIRIETVIMPMFITTKCNNNKNCQIFKDNDSYNDGCNEFHQRNLLTERFIIMEIQELENEQMQTFSTADNRQSFPRGAYCSIVPDTKMLGWYSGICFNGNKFYKKNNLQQLKRLTIKFYDSYGVPLFYDNITIDNKKLKDPNYIHPKDKNIQVYITMAVGVNIPGITTKPTWPK</sequence>
<evidence type="ECO:0000313" key="1">
    <source>
        <dbReference type="EMBL" id="ARF10813.1"/>
    </source>
</evidence>